<dbReference type="Proteomes" id="UP000261380">
    <property type="component" value="Unplaced"/>
</dbReference>
<dbReference type="STRING" id="32473.ENSXCOP00000005032"/>
<protein>
    <submittedName>
        <fullName evidence="2">Uncharacterized protein</fullName>
    </submittedName>
</protein>
<accession>A0A3B5L2K4</accession>
<proteinExistence type="predicted"/>
<organism evidence="2 3">
    <name type="scientific">Xiphophorus couchianus</name>
    <name type="common">Monterrey platyfish</name>
    <dbReference type="NCBI Taxonomy" id="32473"/>
    <lineage>
        <taxon>Eukaryota</taxon>
        <taxon>Metazoa</taxon>
        <taxon>Chordata</taxon>
        <taxon>Craniata</taxon>
        <taxon>Vertebrata</taxon>
        <taxon>Euteleostomi</taxon>
        <taxon>Actinopterygii</taxon>
        <taxon>Neopterygii</taxon>
        <taxon>Teleostei</taxon>
        <taxon>Neoteleostei</taxon>
        <taxon>Acanthomorphata</taxon>
        <taxon>Ovalentaria</taxon>
        <taxon>Atherinomorphae</taxon>
        <taxon>Cyprinodontiformes</taxon>
        <taxon>Poeciliidae</taxon>
        <taxon>Poeciliinae</taxon>
        <taxon>Xiphophorus</taxon>
    </lineage>
</organism>
<evidence type="ECO:0000313" key="3">
    <source>
        <dbReference type="Proteomes" id="UP000261380"/>
    </source>
</evidence>
<reference evidence="2" key="2">
    <citation type="submission" date="2025-09" db="UniProtKB">
        <authorList>
            <consortium name="Ensembl"/>
        </authorList>
    </citation>
    <scope>IDENTIFICATION</scope>
</reference>
<dbReference type="Ensembl" id="ENSXCOT00000005093.1">
    <property type="protein sequence ID" value="ENSXCOP00000005032.1"/>
    <property type="gene ID" value="ENSXCOG00000003951.1"/>
</dbReference>
<dbReference type="AlphaFoldDB" id="A0A3B5L2K4"/>
<name>A0A3B5L2K4_9TELE</name>
<feature type="region of interest" description="Disordered" evidence="1">
    <location>
        <begin position="97"/>
        <end position="134"/>
    </location>
</feature>
<evidence type="ECO:0000256" key="1">
    <source>
        <dbReference type="SAM" id="MobiDB-lite"/>
    </source>
</evidence>
<evidence type="ECO:0000313" key="2">
    <source>
        <dbReference type="Ensembl" id="ENSXCOP00000005032.1"/>
    </source>
</evidence>
<reference evidence="2" key="1">
    <citation type="submission" date="2025-08" db="UniProtKB">
        <authorList>
            <consortium name="Ensembl"/>
        </authorList>
    </citation>
    <scope>IDENTIFICATION</scope>
</reference>
<sequence>KRIWSLAFLKEVINLTYKIPCSFALPFPFHPFVFCFSTHLFFLQLSSQGEEARNIPGQSVTEEQFIDDDGNLVTRKVTIFLPCYSLPANIFHSQETRVGGARKEGSVPDMVTRRRSRERKHRLASKPTAAPGPT</sequence>
<keyword evidence="3" id="KW-1185">Reference proteome</keyword>
<feature type="compositionally biased region" description="Basic residues" evidence="1">
    <location>
        <begin position="113"/>
        <end position="124"/>
    </location>
</feature>